<keyword evidence="2" id="KW-1185">Reference proteome</keyword>
<gene>
    <name evidence="1" type="ORF">CR513_54876</name>
</gene>
<dbReference type="Proteomes" id="UP000257109">
    <property type="component" value="Unassembled WGS sequence"/>
</dbReference>
<protein>
    <recommendedName>
        <fullName evidence="3">Retrovirus-related Pol polyprotein from transposon TNT 1-94</fullName>
    </recommendedName>
</protein>
<accession>A0A371EJZ9</accession>
<dbReference type="EMBL" id="QJKJ01013471">
    <property type="protein sequence ID" value="RDX66361.1"/>
    <property type="molecule type" value="Genomic_DNA"/>
</dbReference>
<evidence type="ECO:0000313" key="2">
    <source>
        <dbReference type="Proteomes" id="UP000257109"/>
    </source>
</evidence>
<dbReference type="PANTHER" id="PTHR11439:SF467">
    <property type="entry name" value="INTEGRASE CATALYTIC DOMAIN-CONTAINING PROTEIN"/>
    <property type="match status" value="1"/>
</dbReference>
<comment type="caution">
    <text evidence="1">The sequence shown here is derived from an EMBL/GenBank/DDBJ whole genome shotgun (WGS) entry which is preliminary data.</text>
</comment>
<reference evidence="1" key="1">
    <citation type="submission" date="2018-05" db="EMBL/GenBank/DDBJ databases">
        <title>Draft genome of Mucuna pruriens seed.</title>
        <authorList>
            <person name="Nnadi N.E."/>
            <person name="Vos R."/>
            <person name="Hasami M.H."/>
            <person name="Devisetty U.K."/>
            <person name="Aguiy J.C."/>
        </authorList>
    </citation>
    <scope>NUCLEOTIDE SEQUENCE [LARGE SCALE GENOMIC DNA]</scope>
    <source>
        <strain evidence="1">JCA_2017</strain>
    </source>
</reference>
<name>A0A371EJZ9_MUCPR</name>
<dbReference type="CDD" id="cd09272">
    <property type="entry name" value="RNase_HI_RT_Ty1"/>
    <property type="match status" value="1"/>
</dbReference>
<sequence length="170" mass="19450">MYAQFCTRPDIAFVVGVLGKYLSDPKMQHWKAVKHVMRYLRRTKGHMLTYRKSEGLEIIGYSDSDFAGCQDNKCSTYGYIYMLVGGAISWKSVKQTLIAPSTMFANFVACFEASNHGIWLLWVVDGIKGPLKIYYDSNSVILYSNNNRSSTKMKFIDIKFLVVIERAQNK</sequence>
<dbReference type="PANTHER" id="PTHR11439">
    <property type="entry name" value="GAG-POL-RELATED RETROTRANSPOSON"/>
    <property type="match status" value="1"/>
</dbReference>
<dbReference type="STRING" id="157652.A0A371EJZ9"/>
<feature type="non-terminal residue" evidence="1">
    <location>
        <position position="1"/>
    </location>
</feature>
<organism evidence="1 2">
    <name type="scientific">Mucuna pruriens</name>
    <name type="common">Velvet bean</name>
    <name type="synonym">Dolichos pruriens</name>
    <dbReference type="NCBI Taxonomy" id="157652"/>
    <lineage>
        <taxon>Eukaryota</taxon>
        <taxon>Viridiplantae</taxon>
        <taxon>Streptophyta</taxon>
        <taxon>Embryophyta</taxon>
        <taxon>Tracheophyta</taxon>
        <taxon>Spermatophyta</taxon>
        <taxon>Magnoliopsida</taxon>
        <taxon>eudicotyledons</taxon>
        <taxon>Gunneridae</taxon>
        <taxon>Pentapetalae</taxon>
        <taxon>rosids</taxon>
        <taxon>fabids</taxon>
        <taxon>Fabales</taxon>
        <taxon>Fabaceae</taxon>
        <taxon>Papilionoideae</taxon>
        <taxon>50 kb inversion clade</taxon>
        <taxon>NPAAA clade</taxon>
        <taxon>indigoferoid/millettioid clade</taxon>
        <taxon>Phaseoleae</taxon>
        <taxon>Mucuna</taxon>
    </lineage>
</organism>
<evidence type="ECO:0008006" key="3">
    <source>
        <dbReference type="Google" id="ProtNLM"/>
    </source>
</evidence>
<dbReference type="OrthoDB" id="1645289at2759"/>
<dbReference type="AlphaFoldDB" id="A0A371EJZ9"/>
<evidence type="ECO:0000313" key="1">
    <source>
        <dbReference type="EMBL" id="RDX66361.1"/>
    </source>
</evidence>
<proteinExistence type="predicted"/>